<dbReference type="WBParaSite" id="nRc.2.0.1.t25122-RA">
    <property type="protein sequence ID" value="nRc.2.0.1.t25122-RA"/>
    <property type="gene ID" value="nRc.2.0.1.g25122"/>
</dbReference>
<evidence type="ECO:0000313" key="3">
    <source>
        <dbReference type="WBParaSite" id="nRc.2.0.1.t25122-RA"/>
    </source>
</evidence>
<keyword evidence="2" id="KW-1185">Reference proteome</keyword>
<reference evidence="3" key="1">
    <citation type="submission" date="2022-11" db="UniProtKB">
        <authorList>
            <consortium name="WormBaseParasite"/>
        </authorList>
    </citation>
    <scope>IDENTIFICATION</scope>
</reference>
<dbReference type="AlphaFoldDB" id="A0A915JGI3"/>
<protein>
    <submittedName>
        <fullName evidence="3">Uncharacterized protein</fullName>
    </submittedName>
</protein>
<feature type="compositionally biased region" description="Acidic residues" evidence="1">
    <location>
        <begin position="9"/>
        <end position="22"/>
    </location>
</feature>
<accession>A0A915JGI3</accession>
<organism evidence="2 3">
    <name type="scientific">Romanomermis culicivorax</name>
    <name type="common">Nematode worm</name>
    <dbReference type="NCBI Taxonomy" id="13658"/>
    <lineage>
        <taxon>Eukaryota</taxon>
        <taxon>Metazoa</taxon>
        <taxon>Ecdysozoa</taxon>
        <taxon>Nematoda</taxon>
        <taxon>Enoplea</taxon>
        <taxon>Dorylaimia</taxon>
        <taxon>Mermithida</taxon>
        <taxon>Mermithoidea</taxon>
        <taxon>Mermithidae</taxon>
        <taxon>Romanomermis</taxon>
    </lineage>
</organism>
<evidence type="ECO:0000313" key="2">
    <source>
        <dbReference type="Proteomes" id="UP000887565"/>
    </source>
</evidence>
<name>A0A915JGI3_ROMCU</name>
<evidence type="ECO:0000256" key="1">
    <source>
        <dbReference type="SAM" id="MobiDB-lite"/>
    </source>
</evidence>
<dbReference type="Proteomes" id="UP000887565">
    <property type="component" value="Unplaced"/>
</dbReference>
<proteinExistence type="predicted"/>
<sequence>MTEVKPEEASEDALSDPSEAEEPGNNKINITTYVTTSRIRSDFAKKFEGSGLGSDAGEIR</sequence>
<feature type="region of interest" description="Disordered" evidence="1">
    <location>
        <begin position="1"/>
        <end position="29"/>
    </location>
</feature>